<sequence length="103" mass="11370">MVKDLKVKVVKIKGDCPVYNIGDTFSIKNGYKLNSEKELCMHSLASILPYYNALSRGITADQLGLSKNNDKEKSYLQCLDPCDYTGGGTVIMEVSITNESLKT</sequence>
<proteinExistence type="predicted"/>
<dbReference type="EMBL" id="SOEF01000015">
    <property type="protein sequence ID" value="TDX43646.1"/>
    <property type="molecule type" value="Genomic_DNA"/>
</dbReference>
<dbReference type="NCBIfam" id="TIGR04076">
    <property type="entry name" value="TIGR04076 family protein"/>
    <property type="match status" value="1"/>
</dbReference>
<evidence type="ECO:0000313" key="1">
    <source>
        <dbReference type="EMBL" id="TDX43646.1"/>
    </source>
</evidence>
<name>A0A4R8GDS4_9FIRM</name>
<comment type="caution">
    <text evidence="1">The sequence shown here is derived from an EMBL/GenBank/DDBJ whole genome shotgun (WGS) entry which is preliminary data.</text>
</comment>
<accession>A0A4R8GDS4</accession>
<reference evidence="1 2" key="1">
    <citation type="submission" date="2019-03" db="EMBL/GenBank/DDBJ databases">
        <title>Subsurface microbial communities from deep shales in Ohio and West Virginia, USA.</title>
        <authorList>
            <person name="Wrighton K."/>
        </authorList>
    </citation>
    <scope>NUCLEOTIDE SEQUENCE [LARGE SCALE GENOMIC DNA]</scope>
    <source>
        <strain evidence="1 2">DSMZ 11287</strain>
    </source>
</reference>
<protein>
    <submittedName>
        <fullName evidence="1">Putative repeat protein (TIGR04076 family)</fullName>
    </submittedName>
</protein>
<dbReference type="Proteomes" id="UP000295472">
    <property type="component" value="Unassembled WGS sequence"/>
</dbReference>
<dbReference type="InterPro" id="IPR023811">
    <property type="entry name" value="CHP04076"/>
</dbReference>
<organism evidence="1 2">
    <name type="scientific">Halanaerobium congolense</name>
    <dbReference type="NCBI Taxonomy" id="54121"/>
    <lineage>
        <taxon>Bacteria</taxon>
        <taxon>Bacillati</taxon>
        <taxon>Bacillota</taxon>
        <taxon>Clostridia</taxon>
        <taxon>Halanaerobiales</taxon>
        <taxon>Halanaerobiaceae</taxon>
        <taxon>Halanaerobium</taxon>
    </lineage>
</organism>
<evidence type="ECO:0000313" key="2">
    <source>
        <dbReference type="Proteomes" id="UP000295472"/>
    </source>
</evidence>
<gene>
    <name evidence="1" type="ORF">C7954_11527</name>
</gene>
<dbReference type="AlphaFoldDB" id="A0A4R8GDS4"/>